<dbReference type="SMART" id="SM00487">
    <property type="entry name" value="DEXDc"/>
    <property type="match status" value="1"/>
</dbReference>
<keyword evidence="17" id="KW-1185">Reference proteome</keyword>
<evidence type="ECO:0000256" key="9">
    <source>
        <dbReference type="ARBA" id="ARBA00023125"/>
    </source>
</evidence>
<evidence type="ECO:0000256" key="11">
    <source>
        <dbReference type="ARBA" id="ARBA00048988"/>
    </source>
</evidence>
<dbReference type="InterPro" id="IPR042115">
    <property type="entry name" value="PriA_3primeBD_sf"/>
</dbReference>
<dbReference type="GO" id="GO:0003677">
    <property type="term" value="F:DNA binding"/>
    <property type="evidence" value="ECO:0007669"/>
    <property type="project" value="UniProtKB-UniRule"/>
</dbReference>
<dbReference type="HAMAP" id="MF_00983">
    <property type="entry name" value="PriA"/>
    <property type="match status" value="1"/>
</dbReference>
<evidence type="ECO:0000256" key="6">
    <source>
        <dbReference type="ARBA" id="ARBA00022806"/>
    </source>
</evidence>
<keyword evidence="1 12" id="KW-0639">Primosome</keyword>
<accession>A0A1H2UWU1</accession>
<comment type="cofactor">
    <cofactor evidence="12">
        <name>Zn(2+)</name>
        <dbReference type="ChEBI" id="CHEBI:29105"/>
    </cofactor>
    <text evidence="12">Binds 2 zinc ions per subunit.</text>
</comment>
<dbReference type="SMART" id="SM00490">
    <property type="entry name" value="HELICc"/>
    <property type="match status" value="1"/>
</dbReference>
<feature type="binding site" evidence="12">
    <location>
        <position position="537"/>
    </location>
    <ligand>
        <name>Zn(2+)</name>
        <dbReference type="ChEBI" id="CHEBI:29105"/>
        <label>2</label>
    </ligand>
</feature>
<dbReference type="PANTHER" id="PTHR30580">
    <property type="entry name" value="PRIMOSOMAL PROTEIN N"/>
    <property type="match status" value="1"/>
</dbReference>
<evidence type="ECO:0000256" key="1">
    <source>
        <dbReference type="ARBA" id="ARBA00022515"/>
    </source>
</evidence>
<feature type="domain" description="Helicase ATP-binding" evidence="13">
    <location>
        <begin position="280"/>
        <end position="446"/>
    </location>
</feature>
<dbReference type="Gene3D" id="3.40.50.300">
    <property type="entry name" value="P-loop containing nucleotide triphosphate hydrolases"/>
    <property type="match status" value="2"/>
</dbReference>
<evidence type="ECO:0000256" key="7">
    <source>
        <dbReference type="ARBA" id="ARBA00022833"/>
    </source>
</evidence>
<dbReference type="NCBIfam" id="NF004066">
    <property type="entry name" value="PRK05580.1-3"/>
    <property type="match status" value="1"/>
</dbReference>
<dbReference type="EMBL" id="BSRA01000014">
    <property type="protein sequence ID" value="GLV14608.1"/>
    <property type="molecule type" value="Genomic_DNA"/>
</dbReference>
<evidence type="ECO:0000256" key="3">
    <source>
        <dbReference type="ARBA" id="ARBA00022723"/>
    </source>
</evidence>
<dbReference type="EMBL" id="FNOJ01000009">
    <property type="protein sequence ID" value="SDW60468.1"/>
    <property type="molecule type" value="Genomic_DNA"/>
</dbReference>
<feature type="binding site" evidence="12">
    <location>
        <position position="508"/>
    </location>
    <ligand>
        <name>Zn(2+)</name>
        <dbReference type="ChEBI" id="CHEBI:29105"/>
        <label>1</label>
    </ligand>
</feature>
<dbReference type="Pfam" id="PF00270">
    <property type="entry name" value="DEAD"/>
    <property type="match status" value="1"/>
</dbReference>
<keyword evidence="7 12" id="KW-0862">Zinc</keyword>
<keyword evidence="3 12" id="KW-0479">Metal-binding</keyword>
<dbReference type="InterPro" id="IPR041236">
    <property type="entry name" value="PriA_C"/>
</dbReference>
<dbReference type="CDD" id="cd17929">
    <property type="entry name" value="DEXHc_priA"/>
    <property type="match status" value="1"/>
</dbReference>
<dbReference type="Pfam" id="PF00271">
    <property type="entry name" value="Helicase_C"/>
    <property type="match status" value="1"/>
</dbReference>
<feature type="binding site" evidence="12">
    <location>
        <position position="520"/>
    </location>
    <ligand>
        <name>Zn(2+)</name>
        <dbReference type="ChEBI" id="CHEBI:29105"/>
        <label>2</label>
    </ligand>
</feature>
<dbReference type="Pfam" id="PF18319">
    <property type="entry name" value="Zn_ribbon_PriA"/>
    <property type="match status" value="1"/>
</dbReference>
<dbReference type="STRING" id="89784.SAMN04489725_10937"/>
<dbReference type="InterPro" id="IPR027417">
    <property type="entry name" value="P-loop_NTPase"/>
</dbReference>
<name>A0A1H2UWU1_9BACL</name>
<feature type="binding site" evidence="12">
    <location>
        <position position="553"/>
    </location>
    <ligand>
        <name>Zn(2+)</name>
        <dbReference type="ChEBI" id="CHEBI:29105"/>
        <label>1</label>
    </ligand>
</feature>
<proteinExistence type="inferred from homology"/>
<dbReference type="GO" id="GO:1990077">
    <property type="term" value="C:primosome complex"/>
    <property type="evidence" value="ECO:0007669"/>
    <property type="project" value="UniProtKB-UniRule"/>
</dbReference>
<comment type="catalytic activity">
    <reaction evidence="11 12">
        <text>ATP + H2O = ADP + phosphate + H(+)</text>
        <dbReference type="Rhea" id="RHEA:13065"/>
        <dbReference type="ChEBI" id="CHEBI:15377"/>
        <dbReference type="ChEBI" id="CHEBI:15378"/>
        <dbReference type="ChEBI" id="CHEBI:30616"/>
        <dbReference type="ChEBI" id="CHEBI:43474"/>
        <dbReference type="ChEBI" id="CHEBI:456216"/>
        <dbReference type="EC" id="5.6.2.4"/>
    </reaction>
</comment>
<dbReference type="PROSITE" id="PS51194">
    <property type="entry name" value="HELICASE_CTER"/>
    <property type="match status" value="1"/>
</dbReference>
<dbReference type="Proteomes" id="UP000182589">
    <property type="component" value="Unassembled WGS sequence"/>
</dbReference>
<dbReference type="CDD" id="cd18804">
    <property type="entry name" value="SF2_C_priA"/>
    <property type="match status" value="1"/>
</dbReference>
<feature type="binding site" evidence="12">
    <location>
        <position position="511"/>
    </location>
    <ligand>
        <name>Zn(2+)</name>
        <dbReference type="ChEBI" id="CHEBI:29105"/>
        <label>1</label>
    </ligand>
</feature>
<sequence length="806" mass="89688">MSHFLVEVVIDAPGLFLDKRFDYLLPRALASNAKPGVRVVVPFRSAWKAGVIWRVRSEADVSSRVRPVASVVDVEPVLTEEQLRLAEWLCERYAATLPEALSAILPGAFRVTGGLQLQPARGVDVPDDVRASSTWQFVLQKKPDDRAVAKLDSNAKAQIEAWVELGYLERVLHVSEQVQARLQSFLSATKAPAELLQAAAARETRAPRQAALLRQLAVSGELTWARKEYPRTTVQPLVEAGLVRVDERPVSRFIWPDREERPAPALTVHQARATARLAQLIQAPGAHMAVVHGVTGSGKTEVYMRAIDEVVRQGRQAVLLVPEIALTPQMVGRFYSRFGDRIAVLHSALAQGERRDEWARILRGDASIVIGARSAVFAPVRNLGLVIVDEEHEPSYKQEDAPHYDAREIAVRRAETAGALVVFGSATPSLWAIRQVEDGRATLVSLPQRANGKPLPKVEIVDMREELRTGNKSLFSERLQQELEATVRSGLQAILFLNRRGYASSTLCRACGEGVQCPHCDIHLTVHRADGGMRLVCHYCGYEQSYSDCCPACGERALRAFGIGTEQIESAIATLWPDFRVLRMDVDTTRKKGAMQQIVADFEAGRADVLIGTQMIAKGLDFPRVRLVGVVAADTMLTLPDYRAHERTFQLLTQVAGRAGRADTDGVTLIQTYRPEHFAIQAAAAHDFVTFYREERNQRAFFTYPPFCELAVFLASHPAEHVARGAAMRFERELRRSGAIDYMTLLPASPSGIRRIDNLYRYQVVLKYGRWEDVGQDVTQSYRVVKERMNRLGGSCRLDVNAQRIG</sequence>
<dbReference type="FunFam" id="3.40.50.300:FF:000489">
    <property type="entry name" value="Primosome assembly protein PriA"/>
    <property type="match status" value="1"/>
</dbReference>
<dbReference type="GO" id="GO:0043138">
    <property type="term" value="F:3'-5' DNA helicase activity"/>
    <property type="evidence" value="ECO:0007669"/>
    <property type="project" value="UniProtKB-EC"/>
</dbReference>
<reference evidence="17" key="2">
    <citation type="submission" date="2016-10" db="EMBL/GenBank/DDBJ databases">
        <authorList>
            <person name="Varghese N."/>
        </authorList>
    </citation>
    <scope>NUCLEOTIDE SEQUENCE [LARGE SCALE GENOMIC DNA]</scope>
    <source>
        <strain evidence="17">DSM 12489</strain>
    </source>
</reference>
<reference evidence="16" key="1">
    <citation type="submission" date="2016-10" db="EMBL/GenBank/DDBJ databases">
        <authorList>
            <person name="de Groot N.N."/>
        </authorList>
    </citation>
    <scope>NUCLEOTIDE SEQUENCE [LARGE SCALE GENOMIC DNA]</scope>
    <source>
        <strain evidence="16">DSM 12489</strain>
    </source>
</reference>
<comment type="function">
    <text evidence="12">Initiates the restart of stalled replication forks, which reloads the replicative helicase on sites other than the origin of replication. Recognizes and binds to abandoned replication forks and remodels them to uncover a helicase loading site. Promotes assembly of the primosome at these replication forks.</text>
</comment>
<dbReference type="InterPro" id="IPR011545">
    <property type="entry name" value="DEAD/DEAH_box_helicase_dom"/>
</dbReference>
<evidence type="ECO:0000259" key="14">
    <source>
        <dbReference type="PROSITE" id="PS51194"/>
    </source>
</evidence>
<dbReference type="SUPFAM" id="SSF52540">
    <property type="entry name" value="P-loop containing nucleoside triphosphate hydrolases"/>
    <property type="match status" value="1"/>
</dbReference>
<dbReference type="InterPro" id="IPR005259">
    <property type="entry name" value="PriA"/>
</dbReference>
<dbReference type="GO" id="GO:0006269">
    <property type="term" value="P:DNA replication, synthesis of primer"/>
    <property type="evidence" value="ECO:0007669"/>
    <property type="project" value="UniProtKB-KW"/>
</dbReference>
<dbReference type="GO" id="GO:0005524">
    <property type="term" value="F:ATP binding"/>
    <property type="evidence" value="ECO:0007669"/>
    <property type="project" value="UniProtKB-UniRule"/>
</dbReference>
<feature type="binding site" evidence="12">
    <location>
        <position position="550"/>
    </location>
    <ligand>
        <name>Zn(2+)</name>
        <dbReference type="ChEBI" id="CHEBI:29105"/>
        <label>1</label>
    </ligand>
</feature>
<keyword evidence="8 12" id="KW-0067">ATP-binding</keyword>
<dbReference type="RefSeq" id="WP_074693180.1">
    <property type="nucleotide sequence ID" value="NZ_BSRA01000014.1"/>
</dbReference>
<evidence type="ECO:0000256" key="5">
    <source>
        <dbReference type="ARBA" id="ARBA00022801"/>
    </source>
</evidence>
<dbReference type="InterPro" id="IPR040498">
    <property type="entry name" value="PriA_CRR"/>
</dbReference>
<keyword evidence="2 12" id="KW-0235">DNA replication</keyword>
<dbReference type="AlphaFoldDB" id="A0A1H2UWU1"/>
<dbReference type="GO" id="GO:0006310">
    <property type="term" value="P:DNA recombination"/>
    <property type="evidence" value="ECO:0007669"/>
    <property type="project" value="InterPro"/>
</dbReference>
<dbReference type="PROSITE" id="PS51192">
    <property type="entry name" value="HELICASE_ATP_BIND_1"/>
    <property type="match status" value="1"/>
</dbReference>
<dbReference type="InterPro" id="IPR014001">
    <property type="entry name" value="Helicase_ATP-bd"/>
</dbReference>
<protein>
    <recommendedName>
        <fullName evidence="12">Replication restart protein PriA</fullName>
    </recommendedName>
    <alternativeName>
        <fullName evidence="12">ATP-dependent DNA helicase PriA</fullName>
        <ecNumber evidence="12">5.6.2.4</ecNumber>
    </alternativeName>
    <alternativeName>
        <fullName evidence="12">DNA 3'-5' helicase PriA</fullName>
    </alternativeName>
</protein>
<keyword evidence="9 12" id="KW-0238">DNA-binding</keyword>
<dbReference type="InterPro" id="IPR001650">
    <property type="entry name" value="Helicase_C-like"/>
</dbReference>
<dbReference type="InterPro" id="IPR041222">
    <property type="entry name" value="PriA_3primeBD"/>
</dbReference>
<evidence type="ECO:0000259" key="13">
    <source>
        <dbReference type="PROSITE" id="PS51192"/>
    </source>
</evidence>
<evidence type="ECO:0000256" key="2">
    <source>
        <dbReference type="ARBA" id="ARBA00022705"/>
    </source>
</evidence>
<dbReference type="EC" id="5.6.2.4" evidence="12"/>
<comment type="catalytic activity">
    <reaction evidence="12">
        <text>Couples ATP hydrolysis with the unwinding of duplex DNA by translocating in the 3'-5' direction.</text>
        <dbReference type="EC" id="5.6.2.4"/>
    </reaction>
</comment>
<dbReference type="GO" id="GO:0006270">
    <property type="term" value="P:DNA replication initiation"/>
    <property type="evidence" value="ECO:0007669"/>
    <property type="project" value="TreeGrafter"/>
</dbReference>
<dbReference type="Pfam" id="PF18074">
    <property type="entry name" value="PriA_C"/>
    <property type="match status" value="1"/>
</dbReference>
<comment type="similarity">
    <text evidence="12">Belongs to the helicase family. PriA subfamily.</text>
</comment>
<keyword evidence="6 12" id="KW-0347">Helicase</keyword>
<dbReference type="Proteomes" id="UP001157137">
    <property type="component" value="Unassembled WGS sequence"/>
</dbReference>
<keyword evidence="4 12" id="KW-0547">Nucleotide-binding</keyword>
<evidence type="ECO:0000256" key="12">
    <source>
        <dbReference type="HAMAP-Rule" id="MF_00983"/>
    </source>
</evidence>
<evidence type="ECO:0000313" key="15">
    <source>
        <dbReference type="EMBL" id="GLV14608.1"/>
    </source>
</evidence>
<evidence type="ECO:0000313" key="17">
    <source>
        <dbReference type="Proteomes" id="UP000182589"/>
    </source>
</evidence>
<dbReference type="PANTHER" id="PTHR30580:SF0">
    <property type="entry name" value="PRIMOSOMAL PROTEIN N"/>
    <property type="match status" value="1"/>
</dbReference>
<dbReference type="Gene3D" id="3.40.1440.60">
    <property type="entry name" value="PriA, 3(prime) DNA-binding domain"/>
    <property type="match status" value="1"/>
</dbReference>
<reference evidence="15" key="3">
    <citation type="submission" date="2023-02" db="EMBL/GenBank/DDBJ databases">
        <title>Proposal of a novel subspecies: Alicyclobacillus hesperidum subspecies aegle.</title>
        <authorList>
            <person name="Goto K."/>
            <person name="Fujii T."/>
            <person name="Yasui K."/>
            <person name="Mochida K."/>
            <person name="Kato-Tanaka Y."/>
            <person name="Morohoshi S."/>
            <person name="An S.Y."/>
            <person name="Kasai H."/>
            <person name="Yokota A."/>
        </authorList>
    </citation>
    <scope>NUCLEOTIDE SEQUENCE</scope>
    <source>
        <strain evidence="15">DSM 12766</strain>
    </source>
</reference>
<dbReference type="GO" id="GO:0008270">
    <property type="term" value="F:zinc ion binding"/>
    <property type="evidence" value="ECO:0007669"/>
    <property type="project" value="UniProtKB-UniRule"/>
</dbReference>
<dbReference type="NCBIfam" id="TIGR00595">
    <property type="entry name" value="priA"/>
    <property type="match status" value="1"/>
</dbReference>
<feature type="binding site" evidence="12">
    <location>
        <position position="540"/>
    </location>
    <ligand>
        <name>Zn(2+)</name>
        <dbReference type="ChEBI" id="CHEBI:29105"/>
        <label>2</label>
    </ligand>
</feature>
<dbReference type="Pfam" id="PF17764">
    <property type="entry name" value="PriA_3primeBD"/>
    <property type="match status" value="1"/>
</dbReference>
<dbReference type="GO" id="GO:0006302">
    <property type="term" value="P:double-strand break repair"/>
    <property type="evidence" value="ECO:0007669"/>
    <property type="project" value="InterPro"/>
</dbReference>
<feature type="binding site" evidence="12">
    <location>
        <position position="517"/>
    </location>
    <ligand>
        <name>Zn(2+)</name>
        <dbReference type="ChEBI" id="CHEBI:29105"/>
        <label>2</label>
    </ligand>
</feature>
<keyword evidence="5 12" id="KW-0378">Hydrolase</keyword>
<evidence type="ECO:0000313" key="16">
    <source>
        <dbReference type="EMBL" id="SDW60468.1"/>
    </source>
</evidence>
<evidence type="ECO:0000256" key="4">
    <source>
        <dbReference type="ARBA" id="ARBA00022741"/>
    </source>
</evidence>
<gene>
    <name evidence="12 15" type="primary">priA</name>
    <name evidence="15" type="ORF">Heshes_22920</name>
    <name evidence="16" type="ORF">SAMN04489725_10937</name>
</gene>
<evidence type="ECO:0000256" key="10">
    <source>
        <dbReference type="ARBA" id="ARBA00023235"/>
    </source>
</evidence>
<dbReference type="GO" id="GO:0016787">
    <property type="term" value="F:hydrolase activity"/>
    <property type="evidence" value="ECO:0007669"/>
    <property type="project" value="UniProtKB-KW"/>
</dbReference>
<keyword evidence="10 12" id="KW-0413">Isomerase</keyword>
<evidence type="ECO:0000256" key="8">
    <source>
        <dbReference type="ARBA" id="ARBA00022840"/>
    </source>
</evidence>
<feature type="domain" description="Helicase C-terminal" evidence="14">
    <location>
        <begin position="541"/>
        <end position="696"/>
    </location>
</feature>
<comment type="subunit">
    <text evidence="12">Component of the replication restart primosome.</text>
</comment>
<organism evidence="16 17">
    <name type="scientific">Alicyclobacillus hesperidum</name>
    <dbReference type="NCBI Taxonomy" id="89784"/>
    <lineage>
        <taxon>Bacteria</taxon>
        <taxon>Bacillati</taxon>
        <taxon>Bacillota</taxon>
        <taxon>Bacilli</taxon>
        <taxon>Bacillales</taxon>
        <taxon>Alicyclobacillaceae</taxon>
        <taxon>Alicyclobacillus</taxon>
    </lineage>
</organism>